<evidence type="ECO:0000256" key="1">
    <source>
        <dbReference type="SAM" id="Phobius"/>
    </source>
</evidence>
<protein>
    <submittedName>
        <fullName evidence="2">Uncharacterized protein</fullName>
    </submittedName>
</protein>
<dbReference type="Proteomes" id="UP000758603">
    <property type="component" value="Unassembled WGS sequence"/>
</dbReference>
<name>A0A9P8UZ66_9PEZI</name>
<organism evidence="2 3">
    <name type="scientific">Truncatella angustata</name>
    <dbReference type="NCBI Taxonomy" id="152316"/>
    <lineage>
        <taxon>Eukaryota</taxon>
        <taxon>Fungi</taxon>
        <taxon>Dikarya</taxon>
        <taxon>Ascomycota</taxon>
        <taxon>Pezizomycotina</taxon>
        <taxon>Sordariomycetes</taxon>
        <taxon>Xylariomycetidae</taxon>
        <taxon>Amphisphaeriales</taxon>
        <taxon>Sporocadaceae</taxon>
        <taxon>Truncatella</taxon>
    </lineage>
</organism>
<accession>A0A9P8UZ66</accession>
<dbReference type="GeneID" id="70130412"/>
<proteinExistence type="predicted"/>
<dbReference type="RefSeq" id="XP_045964715.1">
    <property type="nucleotide sequence ID" value="XM_046101520.1"/>
</dbReference>
<dbReference type="InterPro" id="IPR024316">
    <property type="entry name" value="APQ12"/>
</dbReference>
<keyword evidence="1" id="KW-1133">Transmembrane helix</keyword>
<keyword evidence="1" id="KW-0472">Membrane</keyword>
<feature type="transmembrane region" description="Helical" evidence="1">
    <location>
        <begin position="104"/>
        <end position="122"/>
    </location>
</feature>
<keyword evidence="3" id="KW-1185">Reference proteome</keyword>
<evidence type="ECO:0000313" key="2">
    <source>
        <dbReference type="EMBL" id="KAH6660584.1"/>
    </source>
</evidence>
<reference evidence="2" key="1">
    <citation type="journal article" date="2021" name="Nat. Commun.">
        <title>Genetic determinants of endophytism in the Arabidopsis root mycobiome.</title>
        <authorList>
            <person name="Mesny F."/>
            <person name="Miyauchi S."/>
            <person name="Thiergart T."/>
            <person name="Pickel B."/>
            <person name="Atanasova L."/>
            <person name="Karlsson M."/>
            <person name="Huettel B."/>
            <person name="Barry K.W."/>
            <person name="Haridas S."/>
            <person name="Chen C."/>
            <person name="Bauer D."/>
            <person name="Andreopoulos W."/>
            <person name="Pangilinan J."/>
            <person name="LaButti K."/>
            <person name="Riley R."/>
            <person name="Lipzen A."/>
            <person name="Clum A."/>
            <person name="Drula E."/>
            <person name="Henrissat B."/>
            <person name="Kohler A."/>
            <person name="Grigoriev I.V."/>
            <person name="Martin F.M."/>
            <person name="Hacquard S."/>
        </authorList>
    </citation>
    <scope>NUCLEOTIDE SEQUENCE</scope>
    <source>
        <strain evidence="2">MPI-SDFR-AT-0073</strain>
    </source>
</reference>
<dbReference type="EMBL" id="JAGPXC010000001">
    <property type="protein sequence ID" value="KAH6660584.1"/>
    <property type="molecule type" value="Genomic_DNA"/>
</dbReference>
<sequence>MAEEHQWILGALDGILPEQALHFLSDHVLARETPFQNILRTLQALFRNVVAILYPILQPILVRVGTMLSDSPDVVFVFSLVAIFFAVLQTLLWVHRVMMFWTRLVGRLMLWACVAAVLAMAWQRGPEAVIRDAVVFVSKVAGYASLVKDIWLAEYNKYDAQTKNSGRKVGGTGSRRRGGR</sequence>
<feature type="transmembrane region" description="Helical" evidence="1">
    <location>
        <begin position="74"/>
        <end position="92"/>
    </location>
</feature>
<dbReference type="Pfam" id="PF12716">
    <property type="entry name" value="Apq12"/>
    <property type="match status" value="1"/>
</dbReference>
<comment type="caution">
    <text evidence="2">The sequence shown here is derived from an EMBL/GenBank/DDBJ whole genome shotgun (WGS) entry which is preliminary data.</text>
</comment>
<dbReference type="AlphaFoldDB" id="A0A9P8UZ66"/>
<gene>
    <name evidence="2" type="ORF">BKA67DRAFT_548542</name>
</gene>
<feature type="transmembrane region" description="Helical" evidence="1">
    <location>
        <begin position="44"/>
        <end position="62"/>
    </location>
</feature>
<evidence type="ECO:0000313" key="3">
    <source>
        <dbReference type="Proteomes" id="UP000758603"/>
    </source>
</evidence>
<keyword evidence="1" id="KW-0812">Transmembrane</keyword>
<dbReference type="OrthoDB" id="3559694at2759"/>